<evidence type="ECO:0000259" key="5">
    <source>
        <dbReference type="Pfam" id="PF12734"/>
    </source>
</evidence>
<evidence type="ECO:0000256" key="3">
    <source>
        <dbReference type="ARBA" id="ARBA00013590"/>
    </source>
</evidence>
<evidence type="ECO:0000313" key="6">
    <source>
        <dbReference type="Ensembl" id="ENSMGAP00000031142.1"/>
    </source>
</evidence>
<dbReference type="AlphaFoldDB" id="A0A803YH95"/>
<dbReference type="InParanoid" id="A0A803YH95"/>
<proteinExistence type="inferred from homology"/>
<dbReference type="PANTHER" id="PTHR47564:SF1">
    <property type="entry name" value="CYSTEINE-RICH AND TRANSMEMBRANE DOMAIN-CONTAINING PROTEIN 1"/>
    <property type="match status" value="1"/>
</dbReference>
<reference evidence="6" key="2">
    <citation type="submission" date="2025-08" db="UniProtKB">
        <authorList>
            <consortium name="Ensembl"/>
        </authorList>
    </citation>
    <scope>IDENTIFICATION</scope>
</reference>
<dbReference type="InterPro" id="IPR028144">
    <property type="entry name" value="CYSTM_dom"/>
</dbReference>
<dbReference type="Pfam" id="PF12734">
    <property type="entry name" value="CYSTM"/>
    <property type="match status" value="1"/>
</dbReference>
<protein>
    <recommendedName>
        <fullName evidence="3">Cysteine-rich and transmembrane domain-containing protein 1</fullName>
    </recommendedName>
</protein>
<dbReference type="GO" id="GO:0016020">
    <property type="term" value="C:membrane"/>
    <property type="evidence" value="ECO:0007669"/>
    <property type="project" value="UniProtKB-SubCell"/>
</dbReference>
<keyword evidence="4" id="KW-0472">Membrane</keyword>
<keyword evidence="7" id="KW-1185">Reference proteome</keyword>
<evidence type="ECO:0000313" key="7">
    <source>
        <dbReference type="Proteomes" id="UP000001645"/>
    </source>
</evidence>
<reference evidence="6 7" key="1">
    <citation type="journal article" date="2010" name="PLoS Biol.">
        <title>Multi-platform next-generation sequencing of the domestic turkey (Meleagris gallopavo): genome assembly and analysis.</title>
        <authorList>
            <person name="Dalloul R.A."/>
            <person name="Long J.A."/>
            <person name="Zimin A.V."/>
            <person name="Aslam L."/>
            <person name="Beal K."/>
            <person name="Blomberg L.A."/>
            <person name="Bouffard P."/>
            <person name="Burt D.W."/>
            <person name="Crasta O."/>
            <person name="Crooijmans R.P."/>
            <person name="Cooper K."/>
            <person name="Coulombe R.A."/>
            <person name="De S."/>
            <person name="Delany M.E."/>
            <person name="Dodgson J.B."/>
            <person name="Dong J.J."/>
            <person name="Evans C."/>
            <person name="Frederickson K.M."/>
            <person name="Flicek P."/>
            <person name="Florea L."/>
            <person name="Folkerts O."/>
            <person name="Groenen M.A."/>
            <person name="Harkins T.T."/>
            <person name="Herrero J."/>
            <person name="Hoffmann S."/>
            <person name="Megens H.J."/>
            <person name="Jiang A."/>
            <person name="de Jong P."/>
            <person name="Kaiser P."/>
            <person name="Kim H."/>
            <person name="Kim K.W."/>
            <person name="Kim S."/>
            <person name="Langenberger D."/>
            <person name="Lee M.K."/>
            <person name="Lee T."/>
            <person name="Mane S."/>
            <person name="Marcais G."/>
            <person name="Marz M."/>
            <person name="McElroy A.P."/>
            <person name="Modise T."/>
            <person name="Nefedov M."/>
            <person name="Notredame C."/>
            <person name="Paton I.R."/>
            <person name="Payne W.S."/>
            <person name="Pertea G."/>
            <person name="Prickett D."/>
            <person name="Puiu D."/>
            <person name="Qioa D."/>
            <person name="Raineri E."/>
            <person name="Ruffier M."/>
            <person name="Salzberg S.L."/>
            <person name="Schatz M.C."/>
            <person name="Scheuring C."/>
            <person name="Schmidt C.J."/>
            <person name="Schroeder S."/>
            <person name="Searle S.M."/>
            <person name="Smith E.J."/>
            <person name="Smith J."/>
            <person name="Sonstegard T.S."/>
            <person name="Stadler P.F."/>
            <person name="Tafer H."/>
            <person name="Tu Z.J."/>
            <person name="Van Tassell C.P."/>
            <person name="Vilella A.J."/>
            <person name="Williams K.P."/>
            <person name="Yorke J.A."/>
            <person name="Zhang L."/>
            <person name="Zhang H.B."/>
            <person name="Zhang X."/>
            <person name="Zhang Y."/>
            <person name="Reed K.M."/>
        </authorList>
    </citation>
    <scope>NUCLEOTIDE SEQUENCE [LARGE SCALE GENOMIC DNA]</scope>
</reference>
<feature type="domain" description="Cysteine-rich transmembrane" evidence="5">
    <location>
        <begin position="72"/>
        <end position="105"/>
    </location>
</feature>
<evidence type="ECO:0000256" key="1">
    <source>
        <dbReference type="ARBA" id="ARBA00004370"/>
    </source>
</evidence>
<dbReference type="GO" id="GO:0070062">
    <property type="term" value="C:extracellular exosome"/>
    <property type="evidence" value="ECO:0007669"/>
    <property type="project" value="TreeGrafter"/>
</dbReference>
<sequence>MSWGEGGKVLGLCLSFSLPRFTLIDVQLIFPIPVSELEAPPKPWLPATERCRPPLGAGAICASTDGSSVPAVYVVEERRRDDSGESACLTACWTALCCCCLWDMLT</sequence>
<reference evidence="6" key="3">
    <citation type="submission" date="2025-09" db="UniProtKB">
        <authorList>
            <consortium name="Ensembl"/>
        </authorList>
    </citation>
    <scope>IDENTIFICATION</scope>
</reference>
<dbReference type="GeneTree" id="ENSGT00960000189941"/>
<dbReference type="PANTHER" id="PTHR47564">
    <property type="entry name" value="CYSTEINE-RICH AND TRANSMEMBRANE DOMAIN-CONTAINING PROTEIN 1"/>
    <property type="match status" value="1"/>
</dbReference>
<accession>A0A803YH95</accession>
<comment type="subcellular location">
    <subcellularLocation>
        <location evidence="1">Membrane</location>
    </subcellularLocation>
</comment>
<evidence type="ECO:0000256" key="4">
    <source>
        <dbReference type="ARBA" id="ARBA00023136"/>
    </source>
</evidence>
<comment type="similarity">
    <text evidence="2">Belongs to the CYSTM1 family.</text>
</comment>
<evidence type="ECO:0000256" key="2">
    <source>
        <dbReference type="ARBA" id="ARBA00009444"/>
    </source>
</evidence>
<organism evidence="6 7">
    <name type="scientific">Meleagris gallopavo</name>
    <name type="common">Wild turkey</name>
    <dbReference type="NCBI Taxonomy" id="9103"/>
    <lineage>
        <taxon>Eukaryota</taxon>
        <taxon>Metazoa</taxon>
        <taxon>Chordata</taxon>
        <taxon>Craniata</taxon>
        <taxon>Vertebrata</taxon>
        <taxon>Euteleostomi</taxon>
        <taxon>Archelosauria</taxon>
        <taxon>Archosauria</taxon>
        <taxon>Dinosauria</taxon>
        <taxon>Saurischia</taxon>
        <taxon>Theropoda</taxon>
        <taxon>Coelurosauria</taxon>
        <taxon>Aves</taxon>
        <taxon>Neognathae</taxon>
        <taxon>Galloanserae</taxon>
        <taxon>Galliformes</taxon>
        <taxon>Phasianidae</taxon>
        <taxon>Meleagridinae</taxon>
        <taxon>Meleagris</taxon>
    </lineage>
</organism>
<dbReference type="Proteomes" id="UP000001645">
    <property type="component" value="Chromosome 15"/>
</dbReference>
<dbReference type="InterPro" id="IPR043240">
    <property type="entry name" value="CYSTM1-like"/>
</dbReference>
<dbReference type="Ensembl" id="ENSMGAT00000029278.1">
    <property type="protein sequence ID" value="ENSMGAP00000031142.1"/>
    <property type="gene ID" value="ENSMGAG00000020878.1"/>
</dbReference>
<name>A0A803YH95_MELGA</name>